<dbReference type="SUPFAM" id="SSF52540">
    <property type="entry name" value="P-loop containing nucleoside triphosphate hydrolases"/>
    <property type="match status" value="1"/>
</dbReference>
<dbReference type="Proteomes" id="UP000234412">
    <property type="component" value="Unassembled WGS sequence"/>
</dbReference>
<proteinExistence type="predicted"/>
<dbReference type="GO" id="GO:0005524">
    <property type="term" value="F:ATP binding"/>
    <property type="evidence" value="ECO:0007669"/>
    <property type="project" value="UniProtKB-KW"/>
</dbReference>
<dbReference type="SMART" id="SM00382">
    <property type="entry name" value="AAA"/>
    <property type="match status" value="1"/>
</dbReference>
<dbReference type="InterPro" id="IPR003593">
    <property type="entry name" value="AAA+_ATPase"/>
</dbReference>
<dbReference type="AlphaFoldDB" id="A0A2N4YT02"/>
<feature type="domain" description="Clp ATPase C-terminal" evidence="5">
    <location>
        <begin position="299"/>
        <end position="391"/>
    </location>
</feature>
<keyword evidence="2" id="KW-0067">ATP-binding</keyword>
<comment type="caution">
    <text evidence="6">The sequence shown here is derived from an EMBL/GenBank/DDBJ whole genome shotgun (WGS) entry which is preliminary data.</text>
</comment>
<dbReference type="Pfam" id="PF07724">
    <property type="entry name" value="AAA_2"/>
    <property type="match status" value="1"/>
</dbReference>
<dbReference type="GO" id="GO:0005737">
    <property type="term" value="C:cytoplasm"/>
    <property type="evidence" value="ECO:0007669"/>
    <property type="project" value="TreeGrafter"/>
</dbReference>
<evidence type="ECO:0000256" key="2">
    <source>
        <dbReference type="ARBA" id="ARBA00022840"/>
    </source>
</evidence>
<dbReference type="InterPro" id="IPR050130">
    <property type="entry name" value="ClpA_ClpB"/>
</dbReference>
<dbReference type="InterPro" id="IPR001270">
    <property type="entry name" value="ClpA/B"/>
</dbReference>
<reference evidence="6 7" key="1">
    <citation type="submission" date="2017-11" db="EMBL/GenBank/DDBJ databases">
        <authorList>
            <person name="Han C.G."/>
        </authorList>
    </citation>
    <scope>NUCLEOTIDE SEQUENCE [LARGE SCALE GENOMIC DNA]</scope>
    <source>
        <strain evidence="6 7">A8</strain>
    </source>
</reference>
<dbReference type="SMART" id="SM01086">
    <property type="entry name" value="ClpB_D2-small"/>
    <property type="match status" value="1"/>
</dbReference>
<feature type="domain" description="AAA+ ATPase" evidence="4">
    <location>
        <begin position="128"/>
        <end position="301"/>
    </location>
</feature>
<dbReference type="CDD" id="cd19499">
    <property type="entry name" value="RecA-like_ClpB_Hsp104-like"/>
    <property type="match status" value="1"/>
</dbReference>
<evidence type="ECO:0000256" key="3">
    <source>
        <dbReference type="ARBA" id="ARBA00023186"/>
    </source>
</evidence>
<evidence type="ECO:0000313" key="7">
    <source>
        <dbReference type="Proteomes" id="UP000234412"/>
    </source>
</evidence>
<protein>
    <submittedName>
        <fullName evidence="6">Type VI secretion system ATPase TssH</fullName>
    </submittedName>
</protein>
<keyword evidence="3" id="KW-0143">Chaperone</keyword>
<dbReference type="Gene3D" id="1.10.8.60">
    <property type="match status" value="1"/>
</dbReference>
<dbReference type="Pfam" id="PF10431">
    <property type="entry name" value="ClpB_D2-small"/>
    <property type="match status" value="1"/>
</dbReference>
<dbReference type="PANTHER" id="PTHR11638:SF181">
    <property type="entry name" value="ATPASE SUBUNIT OF ATP-DEPENDENT PROTEASE"/>
    <property type="match status" value="1"/>
</dbReference>
<dbReference type="EMBL" id="PIDP01001576">
    <property type="protein sequence ID" value="PLM90690.1"/>
    <property type="molecule type" value="Genomic_DNA"/>
</dbReference>
<evidence type="ECO:0000259" key="4">
    <source>
        <dbReference type="SMART" id="SM00382"/>
    </source>
</evidence>
<organism evidence="6 7">
    <name type="scientific">Klebsiella variicola</name>
    <dbReference type="NCBI Taxonomy" id="244366"/>
    <lineage>
        <taxon>Bacteria</taxon>
        <taxon>Pseudomonadati</taxon>
        <taxon>Pseudomonadota</taxon>
        <taxon>Gammaproteobacteria</taxon>
        <taxon>Enterobacterales</taxon>
        <taxon>Enterobacteriaceae</taxon>
        <taxon>Klebsiella/Raoultella group</taxon>
        <taxon>Klebsiella</taxon>
        <taxon>Klebsiella pneumoniae complex</taxon>
    </lineage>
</organism>
<sequence>EQEEIRLILALDTLETQYGQELQLTEALLACRRDISRQAEINDLQNALIAVQQGNPLLGLDVDVRTVATVIADWTGVPLSLLMKDEQTELLSLEESLGKRVVGQEAALSAIARRLRAAKTGLTPENGPQGVFLLVGPSGTGKTETALALADALFGGEKALITINLSEYQEPHTVSQLKGSPPGYVGYGQGGILTEAVRKRPYSVVLLDEVEKAHRDVMNLFYQVFDRGVMRDGEGREIDFRNTVILMTANLGSDLLMQLLDEQPEASESDLHELLRPVLRGHFQPALLARFQTVIYRPLPAGALRAIVGMKLGQVSQRLACHYGITTTLSESLFDALTEACLLPDTGARNVDSLLNQQILPALSQQLLSHMAAGQKPRQVTLGYHEEEGVVMAFDEGTISDE</sequence>
<gene>
    <name evidence="6" type="ORF">CWN47_29595</name>
</gene>
<reference evidence="6 7" key="2">
    <citation type="submission" date="2018-01" db="EMBL/GenBank/DDBJ databases">
        <title>Genomic study of Klebsiella pneumoniae.</title>
        <authorList>
            <person name="Yang Y."/>
            <person name="Bicalho R."/>
        </authorList>
    </citation>
    <scope>NUCLEOTIDE SEQUENCE [LARGE SCALE GENOMIC DNA]</scope>
    <source>
        <strain evidence="6 7">A8</strain>
    </source>
</reference>
<feature type="non-terminal residue" evidence="6">
    <location>
        <position position="1"/>
    </location>
</feature>
<dbReference type="GO" id="GO:0034605">
    <property type="term" value="P:cellular response to heat"/>
    <property type="evidence" value="ECO:0007669"/>
    <property type="project" value="TreeGrafter"/>
</dbReference>
<dbReference type="InterPro" id="IPR027417">
    <property type="entry name" value="P-loop_NTPase"/>
</dbReference>
<dbReference type="InterPro" id="IPR003959">
    <property type="entry name" value="ATPase_AAA_core"/>
</dbReference>
<accession>A0A2N4YT02</accession>
<dbReference type="Gene3D" id="3.40.50.300">
    <property type="entry name" value="P-loop containing nucleotide triphosphate hydrolases"/>
    <property type="match status" value="1"/>
</dbReference>
<dbReference type="InterPro" id="IPR019489">
    <property type="entry name" value="Clp_ATPase_C"/>
</dbReference>
<evidence type="ECO:0000256" key="1">
    <source>
        <dbReference type="ARBA" id="ARBA00022741"/>
    </source>
</evidence>
<evidence type="ECO:0000313" key="6">
    <source>
        <dbReference type="EMBL" id="PLM90690.1"/>
    </source>
</evidence>
<dbReference type="PANTHER" id="PTHR11638">
    <property type="entry name" value="ATP-DEPENDENT CLP PROTEASE"/>
    <property type="match status" value="1"/>
</dbReference>
<dbReference type="PRINTS" id="PR00300">
    <property type="entry name" value="CLPPROTEASEA"/>
</dbReference>
<name>A0A2N4YT02_KLEVA</name>
<dbReference type="GO" id="GO:0016887">
    <property type="term" value="F:ATP hydrolysis activity"/>
    <property type="evidence" value="ECO:0007669"/>
    <property type="project" value="InterPro"/>
</dbReference>
<dbReference type="FunFam" id="3.40.50.300:FF:000025">
    <property type="entry name" value="ATP-dependent Clp protease subunit"/>
    <property type="match status" value="1"/>
</dbReference>
<keyword evidence="1" id="KW-0547">Nucleotide-binding</keyword>
<evidence type="ECO:0000259" key="5">
    <source>
        <dbReference type="SMART" id="SM01086"/>
    </source>
</evidence>